<dbReference type="Proteomes" id="UP000501690">
    <property type="component" value="Linkage Group LG2"/>
</dbReference>
<reference evidence="2 3" key="1">
    <citation type="submission" date="2019-04" db="EMBL/GenBank/DDBJ databases">
        <title>An improved genome assembly and genetic linkage map for asparagus bean, Vigna unguiculata ssp. sesquipedialis.</title>
        <authorList>
            <person name="Xia Q."/>
            <person name="Zhang R."/>
            <person name="Dong Y."/>
        </authorList>
    </citation>
    <scope>NUCLEOTIDE SEQUENCE [LARGE SCALE GENOMIC DNA]</scope>
    <source>
        <tissue evidence="2">Leaf</tissue>
    </source>
</reference>
<gene>
    <name evidence="2" type="ORF">DEO72_LG2g2312</name>
</gene>
<keyword evidence="3" id="KW-1185">Reference proteome</keyword>
<sequence length="166" mass="18462">MNMIAGYMKRDVVVTLALVGASSEIPSRHHLQLNDNLRHQRKTIATTFTTHSLETDRITGTQKQNPKSREPSSQCVETSSTHHHIVKLPPSASSTIVRPSRATTHHKFNTPHHLSTPPHRLSTPPHGLTSVRLPPCTIIPPHFCASPPSQHHRLTSVHLPLNEVLE</sequence>
<name>A0A4D6KY72_VIGUN</name>
<evidence type="ECO:0000313" key="2">
    <source>
        <dbReference type="EMBL" id="QCD81980.1"/>
    </source>
</evidence>
<evidence type="ECO:0000313" key="3">
    <source>
        <dbReference type="Proteomes" id="UP000501690"/>
    </source>
</evidence>
<organism evidence="2 3">
    <name type="scientific">Vigna unguiculata</name>
    <name type="common">Cowpea</name>
    <dbReference type="NCBI Taxonomy" id="3917"/>
    <lineage>
        <taxon>Eukaryota</taxon>
        <taxon>Viridiplantae</taxon>
        <taxon>Streptophyta</taxon>
        <taxon>Embryophyta</taxon>
        <taxon>Tracheophyta</taxon>
        <taxon>Spermatophyta</taxon>
        <taxon>Magnoliopsida</taxon>
        <taxon>eudicotyledons</taxon>
        <taxon>Gunneridae</taxon>
        <taxon>Pentapetalae</taxon>
        <taxon>rosids</taxon>
        <taxon>fabids</taxon>
        <taxon>Fabales</taxon>
        <taxon>Fabaceae</taxon>
        <taxon>Papilionoideae</taxon>
        <taxon>50 kb inversion clade</taxon>
        <taxon>NPAAA clade</taxon>
        <taxon>indigoferoid/millettioid clade</taxon>
        <taxon>Phaseoleae</taxon>
        <taxon>Vigna</taxon>
    </lineage>
</organism>
<dbReference type="AlphaFoldDB" id="A0A4D6KY72"/>
<feature type="region of interest" description="Disordered" evidence="1">
    <location>
        <begin position="51"/>
        <end position="75"/>
    </location>
</feature>
<proteinExistence type="predicted"/>
<evidence type="ECO:0000256" key="1">
    <source>
        <dbReference type="SAM" id="MobiDB-lite"/>
    </source>
</evidence>
<accession>A0A4D6KY72</accession>
<protein>
    <submittedName>
        <fullName evidence="2">Uncharacterized protein</fullName>
    </submittedName>
</protein>
<dbReference type="EMBL" id="CP039346">
    <property type="protein sequence ID" value="QCD81980.1"/>
    <property type="molecule type" value="Genomic_DNA"/>
</dbReference>